<sequence length="92" mass="10926">MIKNCLPIHQKLYNATKRLSTKEEVEQYLPDFGLCGLYYREQQIPRPTKKNRKKETLCTTQARERKKYTVKNLFCKSKGTDNLVQNKTEAER</sequence>
<dbReference type="GeneID" id="60420616"/>
<reference evidence="2" key="1">
    <citation type="submission" date="2015-10" db="EMBL/GenBank/DDBJ databases">
        <title>Niche specialization of a soil ammonia-oxidizing archaeon, Candidatus Nitrosocosmicus oleophilus.</title>
        <authorList>
            <person name="Jung M.-Y."/>
            <person name="Rhee S.-K."/>
        </authorList>
    </citation>
    <scope>NUCLEOTIDE SEQUENCE [LARGE SCALE GENOMIC DNA]</scope>
    <source>
        <strain evidence="2">MY3</strain>
    </source>
</reference>
<gene>
    <name evidence="1" type="ORF">NMY3_00442</name>
</gene>
<dbReference type="RefSeq" id="WP_196817279.1">
    <property type="nucleotide sequence ID" value="NZ_CP012850.1"/>
</dbReference>
<keyword evidence="2" id="KW-1185">Reference proteome</keyword>
<name>A0A654LTY0_9ARCH</name>
<dbReference type="AlphaFoldDB" id="A0A654LTY0"/>
<dbReference type="EMBL" id="CP012850">
    <property type="protein sequence ID" value="ALI34655.1"/>
    <property type="molecule type" value="Genomic_DNA"/>
</dbReference>
<accession>A0A654LTY0</accession>
<protein>
    <submittedName>
        <fullName evidence="1">Uncharacterized protein</fullName>
    </submittedName>
</protein>
<organism evidence="1 2">
    <name type="scientific">Candidatus Nitrosocosmicus oleophilus</name>
    <dbReference type="NCBI Taxonomy" id="1353260"/>
    <lineage>
        <taxon>Archaea</taxon>
        <taxon>Nitrososphaerota</taxon>
        <taxon>Nitrososphaeria</taxon>
        <taxon>Nitrososphaerales</taxon>
        <taxon>Nitrososphaeraceae</taxon>
        <taxon>Candidatus Nitrosocosmicus</taxon>
    </lineage>
</organism>
<dbReference type="Proteomes" id="UP000058925">
    <property type="component" value="Chromosome"/>
</dbReference>
<evidence type="ECO:0000313" key="2">
    <source>
        <dbReference type="Proteomes" id="UP000058925"/>
    </source>
</evidence>
<dbReference type="KEGG" id="taa:NMY3_00442"/>
<proteinExistence type="predicted"/>
<evidence type="ECO:0000313" key="1">
    <source>
        <dbReference type="EMBL" id="ALI34655.1"/>
    </source>
</evidence>